<reference evidence="7" key="1">
    <citation type="journal article" date="2020" name="bioRxiv">
        <title>Comparative genomics of Chlamydomonas.</title>
        <authorList>
            <person name="Craig R.J."/>
            <person name="Hasan A.R."/>
            <person name="Ness R.W."/>
            <person name="Keightley P.D."/>
        </authorList>
    </citation>
    <scope>NUCLEOTIDE SEQUENCE</scope>
    <source>
        <strain evidence="7">CCAP 11/173</strain>
    </source>
</reference>
<dbReference type="InterPro" id="IPR002912">
    <property type="entry name" value="ACT_dom"/>
</dbReference>
<evidence type="ECO:0000256" key="2">
    <source>
        <dbReference type="ARBA" id="ARBA00005025"/>
    </source>
</evidence>
<keyword evidence="5" id="KW-0100">Branched-chain amino acid biosynthesis</keyword>
<dbReference type="GO" id="GO:0005829">
    <property type="term" value="C:cytosol"/>
    <property type="evidence" value="ECO:0007669"/>
    <property type="project" value="TreeGrafter"/>
</dbReference>
<dbReference type="InterPro" id="IPR054480">
    <property type="entry name" value="AHAS_small-like_ACT"/>
</dbReference>
<protein>
    <recommendedName>
        <fullName evidence="6">ACT domain-containing protein</fullName>
    </recommendedName>
</protein>
<dbReference type="UniPathway" id="UPA00049">
    <property type="reaction ID" value="UER00059"/>
</dbReference>
<dbReference type="EMBL" id="JAEHOD010000080">
    <property type="protein sequence ID" value="KAG2430335.1"/>
    <property type="molecule type" value="Genomic_DNA"/>
</dbReference>
<evidence type="ECO:0000256" key="4">
    <source>
        <dbReference type="ARBA" id="ARBA00022605"/>
    </source>
</evidence>
<keyword evidence="8" id="KW-1185">Reference proteome</keyword>
<dbReference type="Gene3D" id="3.30.70.1150">
    <property type="entry name" value="ACT-like. Chain A, domain 2"/>
    <property type="match status" value="2"/>
</dbReference>
<dbReference type="PROSITE" id="PS51671">
    <property type="entry name" value="ACT"/>
    <property type="match status" value="2"/>
</dbReference>
<dbReference type="AlphaFoldDB" id="A0A835T0S0"/>
<dbReference type="PANTHER" id="PTHR30239">
    <property type="entry name" value="ACETOLACTATE SYNTHASE SMALL SUBUNIT"/>
    <property type="match status" value="1"/>
</dbReference>
<comment type="pathway">
    <text evidence="2">Amino-acid biosynthesis; L-valine biosynthesis; L-valine from pyruvate: step 1/4.</text>
</comment>
<dbReference type="OrthoDB" id="2013116at2759"/>
<dbReference type="InterPro" id="IPR039557">
    <property type="entry name" value="AHAS_ACT"/>
</dbReference>
<dbReference type="InterPro" id="IPR045865">
    <property type="entry name" value="ACT-like_dom_sf"/>
</dbReference>
<proteinExistence type="inferred from homology"/>
<dbReference type="CDD" id="cd04878">
    <property type="entry name" value="ACT_AHAS"/>
    <property type="match status" value="2"/>
</dbReference>
<dbReference type="GO" id="GO:0003984">
    <property type="term" value="F:acetolactate synthase activity"/>
    <property type="evidence" value="ECO:0007669"/>
    <property type="project" value="TreeGrafter"/>
</dbReference>
<feature type="domain" description="ACT" evidence="6">
    <location>
        <begin position="325"/>
        <end position="405"/>
    </location>
</feature>
<dbReference type="InterPro" id="IPR019455">
    <property type="entry name" value="Acetolactate_synth_ssu_C"/>
</dbReference>
<evidence type="ECO:0000313" key="8">
    <source>
        <dbReference type="Proteomes" id="UP000613740"/>
    </source>
</evidence>
<dbReference type="FunFam" id="3.30.70.1150:FF:000001">
    <property type="entry name" value="Acetolactate synthase small subunit"/>
    <property type="match status" value="1"/>
</dbReference>
<evidence type="ECO:0000259" key="6">
    <source>
        <dbReference type="PROSITE" id="PS51671"/>
    </source>
</evidence>
<evidence type="ECO:0000256" key="3">
    <source>
        <dbReference type="ARBA" id="ARBA00006341"/>
    </source>
</evidence>
<evidence type="ECO:0000256" key="1">
    <source>
        <dbReference type="ARBA" id="ARBA00004974"/>
    </source>
</evidence>
<dbReference type="Proteomes" id="UP000613740">
    <property type="component" value="Unassembled WGS sequence"/>
</dbReference>
<dbReference type="GO" id="GO:0009099">
    <property type="term" value="P:L-valine biosynthetic process"/>
    <property type="evidence" value="ECO:0007669"/>
    <property type="project" value="UniProtKB-UniPathway"/>
</dbReference>
<evidence type="ECO:0000256" key="5">
    <source>
        <dbReference type="ARBA" id="ARBA00023304"/>
    </source>
</evidence>
<comment type="similarity">
    <text evidence="3">Belongs to the acetolactate synthase small subunit family.</text>
</comment>
<dbReference type="PANTHER" id="PTHR30239:SF0">
    <property type="entry name" value="ACETOLACTATE SYNTHASE SMALL SUBUNIT 1, CHLOROPLASTIC"/>
    <property type="match status" value="1"/>
</dbReference>
<accession>A0A835T0S0</accession>
<comment type="caution">
    <text evidence="7">The sequence shown here is derived from an EMBL/GenBank/DDBJ whole genome shotgun (WGS) entry which is preliminary data.</text>
</comment>
<sequence>MKLCKERVVDARRAAQSCPVARVVSGRVAQRVAFGRTATQQQQRAAHVAVRVAEASPAKPAGDVYRVETKPLEEGVEKHIISIFVADEPGLINRVAGVFARRGANIESLAVGLTVDKALFTVVVAGKANVVANLVKQLSKLVKVRYVEDITRTDRIEREMLLLKLRVPAGSTRAEVLELASVFRARVVDVGDETLSLCVTGDPGKLTAMIKVMSKFGIEQLTRTGRICLRRGEALLERSSGVPEQMAVPLPDTAAAAAAAGAKAAAAAAAASNGAPKAEERAADVYVVDDADLKGVWDVDNVLSPTYSASSGPAAALPADFKPYTLCIEVQDVPGVLNQVTMVFSRRGYNVQSLAVGPSEREGLSRIVMVVPGKVSSPDGSSGISPLLKQLSKLVFVQSITDLTDIPFVNRELMLVKVRCSAGQRGELHDLATIFRGSVLDVSPGCMTIEVLGKEDKMKAFTDLLEPYGILEIARTGRVAMPRDSGVNSEFLERMSMGRVW</sequence>
<dbReference type="Gene3D" id="3.30.70.260">
    <property type="match status" value="2"/>
</dbReference>
<organism evidence="7 8">
    <name type="scientific">Chlamydomonas schloesseri</name>
    <dbReference type="NCBI Taxonomy" id="2026947"/>
    <lineage>
        <taxon>Eukaryota</taxon>
        <taxon>Viridiplantae</taxon>
        <taxon>Chlorophyta</taxon>
        <taxon>core chlorophytes</taxon>
        <taxon>Chlorophyceae</taxon>
        <taxon>CS clade</taxon>
        <taxon>Chlamydomonadales</taxon>
        <taxon>Chlamydomonadaceae</taxon>
        <taxon>Chlamydomonas</taxon>
    </lineage>
</organism>
<dbReference type="NCBIfam" id="TIGR00119">
    <property type="entry name" value="acolac_sm"/>
    <property type="match status" value="2"/>
</dbReference>
<dbReference type="SUPFAM" id="SSF55021">
    <property type="entry name" value="ACT-like"/>
    <property type="match status" value="4"/>
</dbReference>
<feature type="domain" description="ACT" evidence="6">
    <location>
        <begin position="80"/>
        <end position="152"/>
    </location>
</feature>
<dbReference type="InterPro" id="IPR004789">
    <property type="entry name" value="Acetalactate_synth_ssu"/>
</dbReference>
<keyword evidence="4" id="KW-0028">Amino-acid biosynthesis</keyword>
<dbReference type="GO" id="GO:0009097">
    <property type="term" value="P:isoleucine biosynthetic process"/>
    <property type="evidence" value="ECO:0007669"/>
    <property type="project" value="UniProtKB-UniPathway"/>
</dbReference>
<dbReference type="GO" id="GO:1990610">
    <property type="term" value="F:acetolactate synthase regulator activity"/>
    <property type="evidence" value="ECO:0007669"/>
    <property type="project" value="InterPro"/>
</dbReference>
<dbReference type="Pfam" id="PF22629">
    <property type="entry name" value="ACT_AHAS_ss"/>
    <property type="match status" value="2"/>
</dbReference>
<dbReference type="Pfam" id="PF10369">
    <property type="entry name" value="ALS_ss_C"/>
    <property type="match status" value="2"/>
</dbReference>
<dbReference type="InterPro" id="IPR027271">
    <property type="entry name" value="Acetolactate_synth/TF_NikR_C"/>
</dbReference>
<comment type="pathway">
    <text evidence="1">Amino-acid biosynthesis; L-isoleucine biosynthesis; L-isoleucine from 2-oxobutanoate: step 1/4.</text>
</comment>
<dbReference type="NCBIfam" id="NF008864">
    <property type="entry name" value="PRK11895.1"/>
    <property type="match status" value="2"/>
</dbReference>
<evidence type="ECO:0000313" key="7">
    <source>
        <dbReference type="EMBL" id="KAG2430335.1"/>
    </source>
</evidence>
<name>A0A835T0S0_9CHLO</name>
<gene>
    <name evidence="7" type="ORF">HYH02_013812</name>
</gene>
<dbReference type="UniPathway" id="UPA00047">
    <property type="reaction ID" value="UER00055"/>
</dbReference>